<dbReference type="Proteomes" id="UP001363151">
    <property type="component" value="Unassembled WGS sequence"/>
</dbReference>
<organism evidence="1 2">
    <name type="scientific">Aureococcus anophagefferens</name>
    <name type="common">Harmful bloom alga</name>
    <dbReference type="NCBI Taxonomy" id="44056"/>
    <lineage>
        <taxon>Eukaryota</taxon>
        <taxon>Sar</taxon>
        <taxon>Stramenopiles</taxon>
        <taxon>Ochrophyta</taxon>
        <taxon>Pelagophyceae</taxon>
        <taxon>Pelagomonadales</taxon>
        <taxon>Pelagomonadaceae</taxon>
        <taxon>Aureococcus</taxon>
    </lineage>
</organism>
<dbReference type="PROSITE" id="PS51221">
    <property type="entry name" value="TTL"/>
    <property type="match status" value="1"/>
</dbReference>
<dbReference type="InterPro" id="IPR027749">
    <property type="entry name" value="TTLL12"/>
</dbReference>
<dbReference type="Pfam" id="PF03133">
    <property type="entry name" value="TTL"/>
    <property type="match status" value="1"/>
</dbReference>
<name>A0ABR1G5R7_AURAN</name>
<dbReference type="Gene3D" id="3.30.470.20">
    <property type="entry name" value="ATP-grasp fold, B domain"/>
    <property type="match status" value="1"/>
</dbReference>
<comment type="caution">
    <text evidence="1">The sequence shown here is derived from an EMBL/GenBank/DDBJ whole genome shotgun (WGS) entry which is preliminary data.</text>
</comment>
<keyword evidence="1" id="KW-0436">Ligase</keyword>
<proteinExistence type="predicted"/>
<dbReference type="PANTHER" id="PTHR46088">
    <property type="entry name" value="TUBULIN--TYROSINE LIGASE-LIKE PROTEIN 12"/>
    <property type="match status" value="1"/>
</dbReference>
<dbReference type="PANTHER" id="PTHR46088:SF1">
    <property type="entry name" value="TUBULIN--TYROSINE LIGASE-LIKE PROTEIN 12"/>
    <property type="match status" value="1"/>
</dbReference>
<keyword evidence="2" id="KW-1185">Reference proteome</keyword>
<dbReference type="EMBL" id="JBBJCI010000091">
    <property type="protein sequence ID" value="KAK7248585.1"/>
    <property type="molecule type" value="Genomic_DNA"/>
</dbReference>
<evidence type="ECO:0000313" key="2">
    <source>
        <dbReference type="Proteomes" id="UP001363151"/>
    </source>
</evidence>
<evidence type="ECO:0000313" key="1">
    <source>
        <dbReference type="EMBL" id="KAK7248585.1"/>
    </source>
</evidence>
<dbReference type="InterPro" id="IPR004344">
    <property type="entry name" value="TTL/TTLL_fam"/>
</dbReference>
<accession>A0ABR1G5R7</accession>
<reference evidence="1 2" key="1">
    <citation type="submission" date="2024-03" db="EMBL/GenBank/DDBJ databases">
        <title>Aureococcus anophagefferens CCMP1851 and Kratosvirus quantuckense: Draft genome of a second virus-susceptible host strain in the model system.</title>
        <authorList>
            <person name="Chase E."/>
            <person name="Truchon A.R."/>
            <person name="Schepens W."/>
            <person name="Wilhelm S.W."/>
        </authorList>
    </citation>
    <scope>NUCLEOTIDE SEQUENCE [LARGE SCALE GENOMIC DNA]</scope>
    <source>
        <strain evidence="1 2">CCMP1851</strain>
    </source>
</reference>
<sequence>MSKLTYPDELEAISNAQWMELHGDQLARGGVPPALHAVVAKKLNEERFDAFETLAMDDAEEDTRILRYWGERPVAAYETAWVGDHCLRFGHQRDADGALKAHPGLRLRFGSMAHCDDDDVLDLCVWRFAKALPRVVKGPPTFYLEDELGCAFDYDDTPNGDKPGPRMGSAVVVCRRSGDSFTVYWPTTPLTKGDAPVRDPFPAHAPGARRDALVAARNAMYGARMFRSILTPEGGPSAKDRWAAALAARDEQTLQWRAAAEEKTVENEPGAPRPRDGVDGAALKVFTDADWVKNELRHAAFALVDDVAAADIVFVHSGGGQYASKITKDQKVSWYAYEAALIRKDHLASTLRMAGLEDLAPRPTFDLETELDAALGAMAAEYTPLPVPAEVPVNPFYMLKPYDLGRSIGHCCTNSKHCVLAYADAGGYVLQRYVERPHALPAALGGAPGRKYDVRVVALLRSASPLELYAHDHVYVRAANEAHDLAKLDDVAVSLTAMHLVGAEARHPKTADFVAAFDADHPDRPFCDVLADCRDTLRRVFAAAADQHAGFRDASPTARAAYGCDFLLDEDLKPYLLEITFAPAPLWSSADMPEVVPGVADDIFACLFLGAGDRVTRC</sequence>
<protein>
    <submittedName>
        <fullName evidence="1">Tubulin-tyrosine ligase</fullName>
    </submittedName>
</protein>
<gene>
    <name evidence="1" type="ORF">SO694_00167033</name>
</gene>
<dbReference type="SUPFAM" id="SSF56059">
    <property type="entry name" value="Glutathione synthetase ATP-binding domain-like"/>
    <property type="match status" value="1"/>
</dbReference>
<dbReference type="GO" id="GO:0016874">
    <property type="term" value="F:ligase activity"/>
    <property type="evidence" value="ECO:0007669"/>
    <property type="project" value="UniProtKB-KW"/>
</dbReference>